<gene>
    <name evidence="3" type="ORF">IG616_09170</name>
</gene>
<dbReference type="Proteomes" id="UP000632063">
    <property type="component" value="Unassembled WGS sequence"/>
</dbReference>
<feature type="domain" description="DUF1868" evidence="2">
    <location>
        <begin position="44"/>
        <end position="148"/>
    </location>
</feature>
<keyword evidence="4" id="KW-1185">Reference proteome</keyword>
<dbReference type="Gene3D" id="3.90.1140.10">
    <property type="entry name" value="Cyclic phosphodiesterase"/>
    <property type="match status" value="1"/>
</dbReference>
<proteinExistence type="predicted"/>
<organism evidence="3 4">
    <name type="scientific">Roseibium litorale</name>
    <dbReference type="NCBI Taxonomy" id="2803841"/>
    <lineage>
        <taxon>Bacteria</taxon>
        <taxon>Pseudomonadati</taxon>
        <taxon>Pseudomonadota</taxon>
        <taxon>Alphaproteobacteria</taxon>
        <taxon>Hyphomicrobiales</taxon>
        <taxon>Stappiaceae</taxon>
        <taxon>Roseibium</taxon>
    </lineage>
</organism>
<evidence type="ECO:0000256" key="1">
    <source>
        <dbReference type="SAM" id="MobiDB-lite"/>
    </source>
</evidence>
<sequence length="261" mass="28488">MTTDLASPTDSPETLHNRAMEALTGGGAETGQPSSITGPGGGGKFTPEGAVLPWPGNTFIFHIDKASPAYSALCQVQDALMAQPLASHFTYLPQPSFHMTVFSGVGGEPLDPDDWPEGVEKGLPLAEVTRIFIERLAGFSAPAGLRISLPHLHAGYSMMVRPEGAEAEERLRRLRAQLRELTGLSRADHDGYRFHVTLAYRLRFMTKEQAEEVIRKCAEILAPHREALSDIRLGPVEFCQFEDMHAFKPKALITDGGLVQL</sequence>
<dbReference type="InterPro" id="IPR015069">
    <property type="entry name" value="2H-PEstase_DUF1868"/>
</dbReference>
<evidence type="ECO:0000313" key="4">
    <source>
        <dbReference type="Proteomes" id="UP000632063"/>
    </source>
</evidence>
<evidence type="ECO:0000313" key="3">
    <source>
        <dbReference type="EMBL" id="MBD8891719.1"/>
    </source>
</evidence>
<reference evidence="4" key="1">
    <citation type="submission" date="2020-09" db="EMBL/GenBank/DDBJ databases">
        <title>The genome sequence of strain Labrenzia suaedae 4C16A.</title>
        <authorList>
            <person name="Liu Y."/>
        </authorList>
    </citation>
    <scope>NUCLEOTIDE SEQUENCE [LARGE SCALE GENOMIC DNA]</scope>
    <source>
        <strain evidence="4">4C16A</strain>
    </source>
</reference>
<dbReference type="InterPro" id="IPR009097">
    <property type="entry name" value="Cyclic_Pdiesterase"/>
</dbReference>
<evidence type="ECO:0000259" key="2">
    <source>
        <dbReference type="Pfam" id="PF08975"/>
    </source>
</evidence>
<dbReference type="EMBL" id="JACYXI010000005">
    <property type="protein sequence ID" value="MBD8891719.1"/>
    <property type="molecule type" value="Genomic_DNA"/>
</dbReference>
<dbReference type="SUPFAM" id="SSF55144">
    <property type="entry name" value="LigT-like"/>
    <property type="match status" value="1"/>
</dbReference>
<feature type="region of interest" description="Disordered" evidence="1">
    <location>
        <begin position="24"/>
        <end position="48"/>
    </location>
</feature>
<protein>
    <submittedName>
        <fullName evidence="3">DUF1868 domain-containing protein</fullName>
    </submittedName>
</protein>
<dbReference type="Pfam" id="PF08975">
    <property type="entry name" value="2H-phosphodiest"/>
    <property type="match status" value="1"/>
</dbReference>
<reference evidence="3 4" key="2">
    <citation type="journal article" date="2021" name="Int. J. Syst. Evol. Microbiol.">
        <title>Roseibium litorale sp. nov., isolated from a tidal flat sediment and proposal for the reclassification of Labrenzia polysiphoniae as Roseibium polysiphoniae comb. nov.</title>
        <authorList>
            <person name="Liu Y."/>
            <person name="Pei T."/>
            <person name="Du J."/>
            <person name="Chao M."/>
            <person name="Deng M.R."/>
            <person name="Zhu H."/>
        </authorList>
    </citation>
    <scope>NUCLEOTIDE SEQUENCE [LARGE SCALE GENOMIC DNA]</scope>
    <source>
        <strain evidence="3 4">4C16A</strain>
    </source>
</reference>
<accession>A0ABR9CMB0</accession>
<comment type="caution">
    <text evidence="3">The sequence shown here is derived from an EMBL/GenBank/DDBJ whole genome shotgun (WGS) entry which is preliminary data.</text>
</comment>
<dbReference type="RefSeq" id="WP_192147867.1">
    <property type="nucleotide sequence ID" value="NZ_JACYXI010000005.1"/>
</dbReference>
<name>A0ABR9CMB0_9HYPH</name>